<dbReference type="Pfam" id="PF14291">
    <property type="entry name" value="DUF4371"/>
    <property type="match status" value="1"/>
</dbReference>
<evidence type="ECO:0000313" key="3">
    <source>
        <dbReference type="EMBL" id="KAL1251132.1"/>
    </source>
</evidence>
<dbReference type="SUPFAM" id="SSF53098">
    <property type="entry name" value="Ribonuclease H-like"/>
    <property type="match status" value="1"/>
</dbReference>
<keyword evidence="4" id="KW-1185">Reference proteome</keyword>
<dbReference type="Proteomes" id="UP001558613">
    <property type="component" value="Unassembled WGS sequence"/>
</dbReference>
<evidence type="ECO:0000256" key="1">
    <source>
        <dbReference type="SAM" id="Phobius"/>
    </source>
</evidence>
<organism evidence="3 4">
    <name type="scientific">Cirrhinus molitorella</name>
    <name type="common">mud carp</name>
    <dbReference type="NCBI Taxonomy" id="172907"/>
    <lineage>
        <taxon>Eukaryota</taxon>
        <taxon>Metazoa</taxon>
        <taxon>Chordata</taxon>
        <taxon>Craniata</taxon>
        <taxon>Vertebrata</taxon>
        <taxon>Euteleostomi</taxon>
        <taxon>Actinopterygii</taxon>
        <taxon>Neopterygii</taxon>
        <taxon>Teleostei</taxon>
        <taxon>Ostariophysi</taxon>
        <taxon>Cypriniformes</taxon>
        <taxon>Cyprinidae</taxon>
        <taxon>Labeoninae</taxon>
        <taxon>Labeonini</taxon>
        <taxon>Cirrhinus</taxon>
    </lineage>
</organism>
<dbReference type="PANTHER" id="PTHR45749:SF23">
    <property type="entry name" value="ZINC FINGER MYM-TYPE PROTEIN 1-LIKE"/>
    <property type="match status" value="1"/>
</dbReference>
<accession>A0ABR3LE10</accession>
<dbReference type="InterPro" id="IPR012337">
    <property type="entry name" value="RNaseH-like_sf"/>
</dbReference>
<comment type="caution">
    <text evidence="3">The sequence shown here is derived from an EMBL/GenBank/DDBJ whole genome shotgun (WGS) entry which is preliminary data.</text>
</comment>
<dbReference type="InterPro" id="IPR025398">
    <property type="entry name" value="DUF4371"/>
</dbReference>
<feature type="transmembrane region" description="Helical" evidence="1">
    <location>
        <begin position="450"/>
        <end position="472"/>
    </location>
</feature>
<evidence type="ECO:0000313" key="4">
    <source>
        <dbReference type="Proteomes" id="UP001558613"/>
    </source>
</evidence>
<sequence>MLLLVEDVKPIPLGSLLLVFKMFKKIESGAQKRRNKIEREKREANLTAKIPKLTNYFGSLLDKTSVPVENPECSGNTRLASPTVADPCALHVEDDKNDSNIPGHSEILAPALPPALTSDNISGQTAGKNYIYSTDPGCWPAPKDLYIVLFANCLEAFHHFLDRLDSVTGNTHTVAFLIMRTPNNTESAWGDTETFSSPNNGNYMGILELIAQFDPFLREHIARFGNAGRGNPSYLSSTICEEIVKLMGEKVLSDIVNKIKLAKYFSISVDSTPDISHIDQLTFIVRYLSPEGNIEERFLEFLPITSHTGESLFNSVMSVLIELGIDINNCRGQCYDSASNMSGVYKGVQSRIREVITSGLEANENKRIEKIKSLSDTRWSAHASATKSCSELNVVWREEDFKQKYNMKIIQLQLCTPPKLSNSTRLHLNESTECHNHTVLEFIDQNQTQWQIISIISGLMNGLLIILLFGLLKGFIFGSRRSLKCSRQPNADLQKMQVIKQQDPDQLQRAASTASRKCREPRSSLGTPGVPLLSQKSNF</sequence>
<keyword evidence="1" id="KW-0812">Transmembrane</keyword>
<gene>
    <name evidence="3" type="ORF">QQF64_018928</name>
</gene>
<keyword evidence="1" id="KW-0472">Membrane</keyword>
<dbReference type="PANTHER" id="PTHR45749">
    <property type="match status" value="1"/>
</dbReference>
<proteinExistence type="predicted"/>
<dbReference type="EMBL" id="JAYMGO010000022">
    <property type="protein sequence ID" value="KAL1251132.1"/>
    <property type="molecule type" value="Genomic_DNA"/>
</dbReference>
<keyword evidence="1" id="KW-1133">Transmembrane helix</keyword>
<name>A0ABR3LE10_9TELE</name>
<protein>
    <recommendedName>
        <fullName evidence="2">DUF4371 domain-containing protein</fullName>
    </recommendedName>
</protein>
<evidence type="ECO:0000259" key="2">
    <source>
        <dbReference type="Pfam" id="PF14291"/>
    </source>
</evidence>
<reference evidence="3 4" key="1">
    <citation type="submission" date="2023-09" db="EMBL/GenBank/DDBJ databases">
        <authorList>
            <person name="Wang M."/>
        </authorList>
    </citation>
    <scope>NUCLEOTIDE SEQUENCE [LARGE SCALE GENOMIC DNA]</scope>
    <source>
        <strain evidence="3">GT-2023</strain>
        <tissue evidence="3">Liver</tissue>
    </source>
</reference>
<feature type="domain" description="DUF4371" evidence="2">
    <location>
        <begin position="190"/>
        <end position="347"/>
    </location>
</feature>